<dbReference type="AlphaFoldDB" id="A0A916XIW0"/>
<feature type="transmembrane region" description="Helical" evidence="1">
    <location>
        <begin position="37"/>
        <end position="57"/>
    </location>
</feature>
<dbReference type="EMBL" id="BMJH01000004">
    <property type="protein sequence ID" value="GGC76562.1"/>
    <property type="molecule type" value="Genomic_DNA"/>
</dbReference>
<dbReference type="RefSeq" id="WP_188677596.1">
    <property type="nucleotide sequence ID" value="NZ_BMJH01000004.1"/>
</dbReference>
<gene>
    <name evidence="2" type="ORF">GCM10011410_32290</name>
</gene>
<evidence type="ECO:0000313" key="2">
    <source>
        <dbReference type="EMBL" id="GGC76562.1"/>
    </source>
</evidence>
<keyword evidence="1" id="KW-1133">Transmembrane helix</keyword>
<comment type="caution">
    <text evidence="2">The sequence shown here is derived from an EMBL/GenBank/DDBJ whole genome shotgun (WGS) entry which is preliminary data.</text>
</comment>
<keyword evidence="1" id="KW-0472">Membrane</keyword>
<evidence type="ECO:0000256" key="1">
    <source>
        <dbReference type="SAM" id="Phobius"/>
    </source>
</evidence>
<dbReference type="Proteomes" id="UP000641514">
    <property type="component" value="Unassembled WGS sequence"/>
</dbReference>
<organism evidence="2 3">
    <name type="scientific">Hoyosella rhizosphaerae</name>
    <dbReference type="NCBI Taxonomy" id="1755582"/>
    <lineage>
        <taxon>Bacteria</taxon>
        <taxon>Bacillati</taxon>
        <taxon>Actinomycetota</taxon>
        <taxon>Actinomycetes</taxon>
        <taxon>Mycobacteriales</taxon>
        <taxon>Hoyosellaceae</taxon>
        <taxon>Hoyosella</taxon>
    </lineage>
</organism>
<accession>A0A916XIW0</accession>
<dbReference type="InterPro" id="IPR021214">
    <property type="entry name" value="DUF2568"/>
</dbReference>
<name>A0A916XIW0_9ACTN</name>
<reference evidence="2" key="1">
    <citation type="journal article" date="2014" name="Int. J. Syst. Evol. Microbiol.">
        <title>Complete genome sequence of Corynebacterium casei LMG S-19264T (=DSM 44701T), isolated from a smear-ripened cheese.</title>
        <authorList>
            <consortium name="US DOE Joint Genome Institute (JGI-PGF)"/>
            <person name="Walter F."/>
            <person name="Albersmeier A."/>
            <person name="Kalinowski J."/>
            <person name="Ruckert C."/>
        </authorList>
    </citation>
    <scope>NUCLEOTIDE SEQUENCE</scope>
    <source>
        <strain evidence="2">CGMCC 1.15478</strain>
    </source>
</reference>
<protein>
    <recommendedName>
        <fullName evidence="4">DUF2568 domain-containing protein</fullName>
    </recommendedName>
</protein>
<evidence type="ECO:0008006" key="4">
    <source>
        <dbReference type="Google" id="ProtNLM"/>
    </source>
</evidence>
<keyword evidence="3" id="KW-1185">Reference proteome</keyword>
<reference evidence="2" key="2">
    <citation type="submission" date="2020-09" db="EMBL/GenBank/DDBJ databases">
        <authorList>
            <person name="Sun Q."/>
            <person name="Zhou Y."/>
        </authorList>
    </citation>
    <scope>NUCLEOTIDE SEQUENCE</scope>
    <source>
        <strain evidence="2">CGMCC 1.15478</strain>
    </source>
</reference>
<feature type="transmembrane region" description="Helical" evidence="1">
    <location>
        <begin position="69"/>
        <end position="86"/>
    </location>
</feature>
<sequence>MILTAAVGVVLVLLLLTEVAAITVLGIYAWSIADSTGMSALLAIGVVGATALLWWLFAADRAYYDLPPARIAVKGLVLVAATYAIWSLWSPIWAISFAAVWVIVHVLAEMRILPAEAPVTEATVAESRRA</sequence>
<dbReference type="Pfam" id="PF10823">
    <property type="entry name" value="DUF2568"/>
    <property type="match status" value="1"/>
</dbReference>
<evidence type="ECO:0000313" key="3">
    <source>
        <dbReference type="Proteomes" id="UP000641514"/>
    </source>
</evidence>
<keyword evidence="1" id="KW-0812">Transmembrane</keyword>
<proteinExistence type="predicted"/>